<keyword evidence="1" id="KW-0472">Membrane</keyword>
<proteinExistence type="predicted"/>
<keyword evidence="3" id="KW-1185">Reference proteome</keyword>
<gene>
    <name evidence="2" type="ordered locus">HMPREF0389_01352</name>
</gene>
<dbReference type="EMBL" id="CP002390">
    <property type="protein sequence ID" value="EFE27721.1"/>
    <property type="molecule type" value="Genomic_DNA"/>
</dbReference>
<evidence type="ECO:0000313" key="3">
    <source>
        <dbReference type="Proteomes" id="UP000007468"/>
    </source>
</evidence>
<organism evidence="2 3">
    <name type="scientific">Filifactor alocis (strain ATCC 35896 / CCUG 47790 / D40 B5)</name>
    <name type="common">Fusobacterium alocis</name>
    <dbReference type="NCBI Taxonomy" id="546269"/>
    <lineage>
        <taxon>Bacteria</taxon>
        <taxon>Bacillati</taxon>
        <taxon>Bacillota</taxon>
        <taxon>Clostridia</taxon>
        <taxon>Peptostreptococcales</taxon>
        <taxon>Filifactoraceae</taxon>
        <taxon>Filifactor</taxon>
    </lineage>
</organism>
<feature type="transmembrane region" description="Helical" evidence="1">
    <location>
        <begin position="28"/>
        <end position="50"/>
    </location>
</feature>
<feature type="transmembrane region" description="Helical" evidence="1">
    <location>
        <begin position="62"/>
        <end position="87"/>
    </location>
</feature>
<reference evidence="3" key="1">
    <citation type="submission" date="2010-12" db="EMBL/GenBank/DDBJ databases">
        <title>The genome sequence of Filifactor alocis strain ATCC 35896.</title>
        <authorList>
            <consortium name="The Broad Institute Genome Sequencing Platform"/>
            <person name="Ward D."/>
            <person name="Earl A."/>
            <person name="Feldgarden M."/>
            <person name="Young S.K."/>
            <person name="Gargeya S."/>
            <person name="Zeng Q."/>
            <person name="Alvarado L."/>
            <person name="Berlin A."/>
            <person name="Bochicchio J."/>
            <person name="Chapman S.B."/>
            <person name="Chen Z."/>
            <person name="Freedman E."/>
            <person name="Gellesch M."/>
            <person name="Goldberg J."/>
            <person name="Griggs A."/>
            <person name="Gujja S."/>
            <person name="Heilman E."/>
            <person name="Heiman D."/>
            <person name="Howarth C."/>
            <person name="Mehta T."/>
            <person name="Neiman D."/>
            <person name="Pearson M."/>
            <person name="Roberts A."/>
            <person name="Saif S."/>
            <person name="Shea T."/>
            <person name="Shenoy N."/>
            <person name="Sisk P."/>
            <person name="Stolte C."/>
            <person name="Sykes S."/>
            <person name="White J."/>
            <person name="Yandava C."/>
            <person name="Izard J."/>
            <person name="Blanton J.M."/>
            <person name="Baranova O.V."/>
            <person name="Tanner A.C."/>
            <person name="Dewhirst F.E."/>
            <person name="Haas B."/>
            <person name="Nusbaum C."/>
            <person name="Birren B."/>
        </authorList>
    </citation>
    <scope>NUCLEOTIDE SEQUENCE [LARGE SCALE GENOMIC DNA]</scope>
    <source>
        <strain evidence="3">ATCC 35896 / D40 B5</strain>
    </source>
</reference>
<evidence type="ECO:0000256" key="1">
    <source>
        <dbReference type="SAM" id="Phobius"/>
    </source>
</evidence>
<accession>D6GTB4</accession>
<keyword evidence="1" id="KW-0812">Transmembrane</keyword>
<dbReference type="STRING" id="546269.HMPREF0389_01352"/>
<evidence type="ECO:0000313" key="2">
    <source>
        <dbReference type="EMBL" id="EFE27721.1"/>
    </source>
</evidence>
<dbReference type="AlphaFoldDB" id="D6GTB4"/>
<dbReference type="Proteomes" id="UP000007468">
    <property type="component" value="Chromosome"/>
</dbReference>
<dbReference type="RefSeq" id="WP_014262587.1">
    <property type="nucleotide sequence ID" value="NC_016630.1"/>
</dbReference>
<protein>
    <submittedName>
        <fullName evidence="2">Uncharacterized protein</fullName>
    </submittedName>
</protein>
<keyword evidence="1" id="KW-1133">Transmembrane helix</keyword>
<dbReference type="KEGG" id="faa:HMPREF0389_01352"/>
<name>D6GTB4_FILAD</name>
<sequence length="94" mass="10819">MNDDMNLYDEGMYSGNDDYAPVVTMKEWIITMLLLCIPIANIVLPFVWAFGSDVNPSKKNYFRAMLIFMAIGIFLWILFSATLFSFISSSVQHY</sequence>